<evidence type="ECO:0000313" key="5">
    <source>
        <dbReference type="Proteomes" id="UP000325313"/>
    </source>
</evidence>
<dbReference type="Proteomes" id="UP000324748">
    <property type="component" value="Unassembled WGS sequence"/>
</dbReference>
<keyword evidence="1" id="KW-0732">Signal</keyword>
<evidence type="ECO:0000313" key="4">
    <source>
        <dbReference type="Proteomes" id="UP000324748"/>
    </source>
</evidence>
<evidence type="ECO:0000313" key="3">
    <source>
        <dbReference type="EMBL" id="KAA1135589.1"/>
    </source>
</evidence>
<reference evidence="4 5" key="1">
    <citation type="submission" date="2019-05" db="EMBL/GenBank/DDBJ databases">
        <title>Emergence of the Ug99 lineage of the wheat stem rust pathogen through somatic hybridization.</title>
        <authorList>
            <person name="Li F."/>
            <person name="Upadhyaya N.M."/>
            <person name="Sperschneider J."/>
            <person name="Matny O."/>
            <person name="Nguyen-Phuc H."/>
            <person name="Mago R."/>
            <person name="Raley C."/>
            <person name="Miller M.E."/>
            <person name="Silverstein K.A.T."/>
            <person name="Henningsen E."/>
            <person name="Hirsch C.D."/>
            <person name="Visser B."/>
            <person name="Pretorius Z.A."/>
            <person name="Steffenson B.J."/>
            <person name="Schwessinger B."/>
            <person name="Dodds P.N."/>
            <person name="Figueroa M."/>
        </authorList>
    </citation>
    <scope>NUCLEOTIDE SEQUENCE [LARGE SCALE GENOMIC DNA]</scope>
    <source>
        <strain evidence="2">21-0</strain>
        <strain evidence="3 5">Ug99</strain>
    </source>
</reference>
<organism evidence="2 4">
    <name type="scientific">Puccinia graminis f. sp. tritici</name>
    <dbReference type="NCBI Taxonomy" id="56615"/>
    <lineage>
        <taxon>Eukaryota</taxon>
        <taxon>Fungi</taxon>
        <taxon>Dikarya</taxon>
        <taxon>Basidiomycota</taxon>
        <taxon>Pucciniomycotina</taxon>
        <taxon>Pucciniomycetes</taxon>
        <taxon>Pucciniales</taxon>
        <taxon>Pucciniaceae</taxon>
        <taxon>Puccinia</taxon>
    </lineage>
</organism>
<sequence length="136" mass="15705">MNISKSLMMVTMFSVFICVKAPTTVQGYDVWTIDGDEWRPYGEVERFNQQDMQRFGGSIHYSPTSSFTNIPDWGVTITRSSNPHMAFITNQGNVHLEYLLENATGDRYLKRAIPIRTQHLVPASSFRVLCIRRWRA</sequence>
<accession>A0A5B0MKL7</accession>
<gene>
    <name evidence="2" type="ORF">PGT21_004122</name>
    <name evidence="3" type="ORF">PGTUg99_024025</name>
</gene>
<protein>
    <submittedName>
        <fullName evidence="2">Uncharacterized protein</fullName>
    </submittedName>
</protein>
<dbReference type="EMBL" id="VDEP01000038">
    <property type="protein sequence ID" value="KAA1135589.1"/>
    <property type="molecule type" value="Genomic_DNA"/>
</dbReference>
<feature type="signal peptide" evidence="1">
    <location>
        <begin position="1"/>
        <end position="27"/>
    </location>
</feature>
<comment type="caution">
    <text evidence="2">The sequence shown here is derived from an EMBL/GenBank/DDBJ whole genome shotgun (WGS) entry which is preliminary data.</text>
</comment>
<evidence type="ECO:0000313" key="2">
    <source>
        <dbReference type="EMBL" id="KAA1076360.1"/>
    </source>
</evidence>
<evidence type="ECO:0000256" key="1">
    <source>
        <dbReference type="SAM" id="SignalP"/>
    </source>
</evidence>
<proteinExistence type="predicted"/>
<dbReference type="Proteomes" id="UP000325313">
    <property type="component" value="Unassembled WGS sequence"/>
</dbReference>
<feature type="chain" id="PRO_5036137251" evidence="1">
    <location>
        <begin position="28"/>
        <end position="136"/>
    </location>
</feature>
<keyword evidence="4" id="KW-1185">Reference proteome</keyword>
<dbReference type="AlphaFoldDB" id="A0A5B0MKL7"/>
<dbReference type="EMBL" id="VSWC01000145">
    <property type="protein sequence ID" value="KAA1076360.1"/>
    <property type="molecule type" value="Genomic_DNA"/>
</dbReference>
<name>A0A5B0MKL7_PUCGR</name>